<dbReference type="AlphaFoldDB" id="K0IGD2"/>
<evidence type="ECO:0000256" key="16">
    <source>
        <dbReference type="ARBA" id="ARBA00033116"/>
    </source>
</evidence>
<accession>K0IGD2</accession>
<dbReference type="InterPro" id="IPR036388">
    <property type="entry name" value="WH-like_DNA-bd_sf"/>
</dbReference>
<dbReference type="InterPro" id="IPR023465">
    <property type="entry name" value="Riboflavin_kinase_dom_sf"/>
</dbReference>
<dbReference type="GO" id="GO:0009231">
    <property type="term" value="P:riboflavin biosynthetic process"/>
    <property type="evidence" value="ECO:0007669"/>
    <property type="project" value="InterPro"/>
</dbReference>
<dbReference type="GO" id="GO:0008531">
    <property type="term" value="F:riboflavin kinase activity"/>
    <property type="evidence" value="ECO:0007669"/>
    <property type="project" value="InterPro"/>
</dbReference>
<dbReference type="Proteomes" id="UP000008037">
    <property type="component" value="Chromosome"/>
</dbReference>
<keyword evidence="10" id="KW-0479">Metal-binding</keyword>
<reference evidence="19 20" key="1">
    <citation type="journal article" date="2012" name="Environ. Microbiol.">
        <title>The genome of the ammonia-oxidizing Candidatus Nitrososphaera gargensis: insights into metabolic versatility and environmental adaptations.</title>
        <authorList>
            <person name="Spang A."/>
            <person name="Poehlein A."/>
            <person name="Offre P."/>
            <person name="Zumbragel S."/>
            <person name="Haider S."/>
            <person name="Rychlik N."/>
            <person name="Nowka B."/>
            <person name="Schmeisser C."/>
            <person name="Lebedeva E.V."/>
            <person name="Rattei T."/>
            <person name="Bohm C."/>
            <person name="Schmid M."/>
            <person name="Galushko A."/>
            <person name="Hatzenpichler R."/>
            <person name="Weinmaier T."/>
            <person name="Daniel R."/>
            <person name="Schleper C."/>
            <person name="Spieck E."/>
            <person name="Streit W."/>
            <person name="Wagner M."/>
        </authorList>
    </citation>
    <scope>NUCLEOTIDE SEQUENCE [LARGE SCALE GENOMIC DNA]</scope>
    <source>
        <strain evidence="20">Ga9.2</strain>
    </source>
</reference>
<dbReference type="GO" id="GO:0000166">
    <property type="term" value="F:nucleotide binding"/>
    <property type="evidence" value="ECO:0007669"/>
    <property type="project" value="UniProtKB-KW"/>
</dbReference>
<dbReference type="PANTHER" id="PTHR40706">
    <property type="entry name" value="RIBOFLAVIN KINASE"/>
    <property type="match status" value="1"/>
</dbReference>
<proteinExistence type="inferred from homology"/>
<keyword evidence="13" id="KW-0460">Magnesium</keyword>
<dbReference type="UniPathway" id="UPA00276">
    <property type="reaction ID" value="UER00929"/>
</dbReference>
<evidence type="ECO:0000256" key="17">
    <source>
        <dbReference type="ARBA" id="ARBA00047857"/>
    </source>
</evidence>
<evidence type="ECO:0000256" key="2">
    <source>
        <dbReference type="ARBA" id="ARBA00003072"/>
    </source>
</evidence>
<comment type="function">
    <text evidence="2">Catalyzes the CTP-dependent phosphorylation of riboflavin (vitamin B2) to form flavin mononucleotide (FMN).</text>
</comment>
<keyword evidence="9 19" id="KW-0808">Transferase</keyword>
<dbReference type="GeneID" id="13795791"/>
<dbReference type="KEGG" id="nga:Ngar_c19280"/>
<evidence type="ECO:0000256" key="1">
    <source>
        <dbReference type="ARBA" id="ARBA00001946"/>
    </source>
</evidence>
<dbReference type="EC" id="2.7.1.161" evidence="5"/>
<dbReference type="InterPro" id="IPR011991">
    <property type="entry name" value="ArsR-like_HTH"/>
</dbReference>
<evidence type="ECO:0000256" key="10">
    <source>
        <dbReference type="ARBA" id="ARBA00022723"/>
    </source>
</evidence>
<dbReference type="InterPro" id="IPR039063">
    <property type="entry name" value="RibK_CTP-dep"/>
</dbReference>
<evidence type="ECO:0000256" key="11">
    <source>
        <dbReference type="ARBA" id="ARBA00022741"/>
    </source>
</evidence>
<evidence type="ECO:0000256" key="3">
    <source>
        <dbReference type="ARBA" id="ARBA00005219"/>
    </source>
</evidence>
<evidence type="ECO:0000256" key="4">
    <source>
        <dbReference type="ARBA" id="ARBA00006428"/>
    </source>
</evidence>
<evidence type="ECO:0000256" key="12">
    <source>
        <dbReference type="ARBA" id="ARBA00022777"/>
    </source>
</evidence>
<dbReference type="GO" id="GO:0009398">
    <property type="term" value="P:FMN biosynthetic process"/>
    <property type="evidence" value="ECO:0007669"/>
    <property type="project" value="UniProtKB-UniPathway"/>
</dbReference>
<keyword evidence="8" id="KW-0288">FMN</keyword>
<dbReference type="GO" id="GO:0046872">
    <property type="term" value="F:metal ion binding"/>
    <property type="evidence" value="ECO:0007669"/>
    <property type="project" value="UniProtKB-KW"/>
</dbReference>
<dbReference type="Gene3D" id="1.10.10.10">
    <property type="entry name" value="Winged helix-like DNA-binding domain superfamily/Winged helix DNA-binding domain"/>
    <property type="match status" value="1"/>
</dbReference>
<dbReference type="EMBL" id="CP002408">
    <property type="protein sequence ID" value="AFU58860.1"/>
    <property type="molecule type" value="Genomic_DNA"/>
</dbReference>
<evidence type="ECO:0000256" key="14">
    <source>
        <dbReference type="ARBA" id="ARBA00029789"/>
    </source>
</evidence>
<name>K0IGD2_NITGG</name>
<dbReference type="CDD" id="cd00090">
    <property type="entry name" value="HTH_ARSR"/>
    <property type="match status" value="1"/>
</dbReference>
<dbReference type="PATRIC" id="fig|1237085.11.peg.1907"/>
<organism evidence="19 20">
    <name type="scientific">Nitrososphaera gargensis (strain Ga9.2)</name>
    <dbReference type="NCBI Taxonomy" id="1237085"/>
    <lineage>
        <taxon>Archaea</taxon>
        <taxon>Nitrososphaerota</taxon>
        <taxon>Nitrososphaeria</taxon>
        <taxon>Nitrososphaerales</taxon>
        <taxon>Nitrososphaeraceae</taxon>
        <taxon>Nitrososphaera</taxon>
    </lineage>
</organism>
<evidence type="ECO:0000256" key="15">
    <source>
        <dbReference type="ARBA" id="ARBA00030544"/>
    </source>
</evidence>
<comment type="similarity">
    <text evidence="4">Belongs to the archaeal riboflavin kinase family.</text>
</comment>
<keyword evidence="7" id="KW-0285">Flavoprotein</keyword>
<evidence type="ECO:0000256" key="6">
    <source>
        <dbReference type="ARBA" id="ARBA00017394"/>
    </source>
</evidence>
<dbReference type="Gene3D" id="2.40.30.30">
    <property type="entry name" value="Riboflavin kinase-like"/>
    <property type="match status" value="1"/>
</dbReference>
<gene>
    <name evidence="19" type="primary">rfk</name>
    <name evidence="19" type="ordered locus">Ngar_c19280</name>
</gene>
<evidence type="ECO:0000256" key="8">
    <source>
        <dbReference type="ARBA" id="ARBA00022643"/>
    </source>
</evidence>
<dbReference type="SUPFAM" id="SSF82114">
    <property type="entry name" value="Riboflavin kinase-like"/>
    <property type="match status" value="1"/>
</dbReference>
<comment type="catalytic activity">
    <reaction evidence="17">
        <text>riboflavin + CTP = CDP + FMN + H(+)</text>
        <dbReference type="Rhea" id="RHEA:25021"/>
        <dbReference type="ChEBI" id="CHEBI:15378"/>
        <dbReference type="ChEBI" id="CHEBI:37563"/>
        <dbReference type="ChEBI" id="CHEBI:57986"/>
        <dbReference type="ChEBI" id="CHEBI:58069"/>
        <dbReference type="ChEBI" id="CHEBI:58210"/>
        <dbReference type="EC" id="2.7.1.161"/>
    </reaction>
</comment>
<comment type="pathway">
    <text evidence="3">Cofactor biosynthesis; FMN biosynthesis; FMN from riboflavin (CTP route): step 1/1.</text>
</comment>
<dbReference type="SUPFAM" id="SSF46785">
    <property type="entry name" value="Winged helix' DNA-binding domain"/>
    <property type="match status" value="1"/>
</dbReference>
<dbReference type="InterPro" id="IPR036390">
    <property type="entry name" value="WH_DNA-bd_sf"/>
</dbReference>
<evidence type="ECO:0000313" key="20">
    <source>
        <dbReference type="Proteomes" id="UP000008037"/>
    </source>
</evidence>
<feature type="domain" description="Riboflavin kinase" evidence="18">
    <location>
        <begin position="101"/>
        <end position="225"/>
    </location>
</feature>
<comment type="cofactor">
    <cofactor evidence="1">
        <name>Mg(2+)</name>
        <dbReference type="ChEBI" id="CHEBI:18420"/>
    </cofactor>
</comment>
<dbReference type="RefSeq" id="WP_015019396.1">
    <property type="nucleotide sequence ID" value="NC_018719.1"/>
</dbReference>
<dbReference type="OrthoDB" id="30955at2157"/>
<dbReference type="FunCoup" id="K0IGD2">
    <property type="interactions" value="8"/>
</dbReference>
<evidence type="ECO:0000313" key="19">
    <source>
        <dbReference type="EMBL" id="AFU58860.1"/>
    </source>
</evidence>
<dbReference type="InParanoid" id="K0IGD2"/>
<keyword evidence="20" id="KW-1185">Reference proteome</keyword>
<dbReference type="InterPro" id="IPR023602">
    <property type="entry name" value="Riboflavin_kinase_CTP-dep"/>
</dbReference>
<dbReference type="STRING" id="1237085.Ngar_c19280"/>
<evidence type="ECO:0000259" key="18">
    <source>
        <dbReference type="Pfam" id="PF01982"/>
    </source>
</evidence>
<evidence type="ECO:0000256" key="9">
    <source>
        <dbReference type="ARBA" id="ARBA00022679"/>
    </source>
</evidence>
<evidence type="ECO:0000256" key="5">
    <source>
        <dbReference type="ARBA" id="ARBA00011987"/>
    </source>
</evidence>
<keyword evidence="12 19" id="KW-0418">Kinase</keyword>
<evidence type="ECO:0000256" key="7">
    <source>
        <dbReference type="ARBA" id="ARBA00022630"/>
    </source>
</evidence>
<evidence type="ECO:0000256" key="13">
    <source>
        <dbReference type="ARBA" id="ARBA00022842"/>
    </source>
</evidence>
<dbReference type="HOGENOM" id="CLU_088476_0_0_2"/>
<sequence length="235" mass="26268">MPEIKLQHILTLVELLSKGARHNFVEVTTTELGKNIGRSQQAASKHLLDLENSGYIERAKKGQKFAVRVTDKGYSEIQSLFFSMRTALESTPAVIDFEGNVVSGMGEGAYYMSLEGYKRQFKEKLGYEPYPGTLNVRLTDQIFMNARRELGKHPSIFIDGFSDGTRTYGWVKCYRASINDGAVENAAVLVLERTHYDDSMLEVIASESIKQATGIKNGDRIKVRVMLGGGHHQMP</sequence>
<dbReference type="PANTHER" id="PTHR40706:SF1">
    <property type="entry name" value="RIBOFLAVIN KINASE"/>
    <property type="match status" value="1"/>
</dbReference>
<dbReference type="Pfam" id="PF01982">
    <property type="entry name" value="CTP-dep_RFKase"/>
    <property type="match status" value="1"/>
</dbReference>
<protein>
    <recommendedName>
        <fullName evidence="6">Riboflavin kinase</fullName>
        <ecNumber evidence="5">2.7.1.161</ecNumber>
    </recommendedName>
    <alternativeName>
        <fullName evidence="15">CTP-dependent riboflavin kinase</fullName>
    </alternativeName>
    <alternativeName>
        <fullName evidence="16">CTP:riboflavin 5'-phosphotransferase</fullName>
    </alternativeName>
    <alternativeName>
        <fullName evidence="14">Flavokinase</fullName>
    </alternativeName>
</protein>
<keyword evidence="11" id="KW-0547">Nucleotide-binding</keyword>